<dbReference type="SUPFAM" id="SSF55315">
    <property type="entry name" value="L30e-like"/>
    <property type="match status" value="1"/>
</dbReference>
<dbReference type="PANTHER" id="PTHR10853">
    <property type="entry name" value="PELOTA"/>
    <property type="match status" value="1"/>
</dbReference>
<dbReference type="GO" id="GO:0071025">
    <property type="term" value="P:RNA surveillance"/>
    <property type="evidence" value="ECO:0007669"/>
    <property type="project" value="InterPro"/>
</dbReference>
<keyword evidence="5" id="KW-0479">Metal-binding</keyword>
<evidence type="ECO:0000256" key="5">
    <source>
        <dbReference type="ARBA" id="ARBA00022723"/>
    </source>
</evidence>
<dbReference type="PANTHER" id="PTHR10853:SF0">
    <property type="entry name" value="PROTEIN PELOTA HOMOLOG"/>
    <property type="match status" value="1"/>
</dbReference>
<dbReference type="OMA" id="DDLWHLK"/>
<dbReference type="GO" id="GO:0046872">
    <property type="term" value="F:metal ion binding"/>
    <property type="evidence" value="ECO:0007669"/>
    <property type="project" value="UniProtKB-KW"/>
</dbReference>
<proteinExistence type="inferred from homology"/>
<dbReference type="GO" id="GO:0005737">
    <property type="term" value="C:cytoplasm"/>
    <property type="evidence" value="ECO:0007669"/>
    <property type="project" value="UniProtKB-SubCell"/>
</dbReference>
<dbReference type="InterPro" id="IPR058547">
    <property type="entry name" value="Pelota_N"/>
</dbReference>
<evidence type="ECO:0000313" key="8">
    <source>
        <dbReference type="EMBL" id="EPR80147.1"/>
    </source>
</evidence>
<name>S7WEG5_SPRLO</name>
<keyword evidence="9" id="KW-1185">Reference proteome</keyword>
<evidence type="ECO:0000256" key="6">
    <source>
        <dbReference type="SAM" id="Coils"/>
    </source>
</evidence>
<reference evidence="9" key="1">
    <citation type="journal article" date="2013" name="PLoS Genet.">
        <title>The genome of Spraguea lophii and the basis of host-microsporidian interactions.</title>
        <authorList>
            <person name="Campbell S.E."/>
            <person name="Williams T.A."/>
            <person name="Yousuf A."/>
            <person name="Soanes D.M."/>
            <person name="Paszkiewicz K.H."/>
            <person name="Williams B.A.P."/>
        </authorList>
    </citation>
    <scope>NUCLEOTIDE SEQUENCE [LARGE SCALE GENOMIC DNA]</scope>
    <source>
        <strain evidence="9">42_110</strain>
    </source>
</reference>
<dbReference type="InterPro" id="IPR005140">
    <property type="entry name" value="eRF1_Pelota-like_N"/>
</dbReference>
<evidence type="ECO:0000256" key="2">
    <source>
        <dbReference type="ARBA" id="ARBA00004496"/>
    </source>
</evidence>
<dbReference type="STRING" id="1358809.S7WEG5"/>
<dbReference type="InterPro" id="IPR004405">
    <property type="entry name" value="TF_pelota"/>
</dbReference>
<dbReference type="InterPro" id="IPR005142">
    <property type="entry name" value="eRF1_3"/>
</dbReference>
<dbReference type="VEuPathDB" id="MicrosporidiaDB:SLOPH_2258"/>
<organism evidence="8 9">
    <name type="scientific">Spraguea lophii (strain 42_110)</name>
    <name type="common">Microsporidian parasite</name>
    <dbReference type="NCBI Taxonomy" id="1358809"/>
    <lineage>
        <taxon>Eukaryota</taxon>
        <taxon>Fungi</taxon>
        <taxon>Fungi incertae sedis</taxon>
        <taxon>Microsporidia</taxon>
        <taxon>Spragueidae</taxon>
        <taxon>Spraguea</taxon>
    </lineage>
</organism>
<comment type="cofactor">
    <cofactor evidence="1">
        <name>a divalent metal cation</name>
        <dbReference type="ChEBI" id="CHEBI:60240"/>
    </cofactor>
</comment>
<dbReference type="SMART" id="SM01194">
    <property type="entry name" value="eRF1_1"/>
    <property type="match status" value="1"/>
</dbReference>
<dbReference type="Gene3D" id="3.30.1330.30">
    <property type="match status" value="1"/>
</dbReference>
<comment type="subcellular location">
    <subcellularLocation>
        <location evidence="2">Cytoplasm</location>
    </subcellularLocation>
</comment>
<dbReference type="FunCoup" id="S7WEG5">
    <property type="interactions" value="130"/>
</dbReference>
<feature type="coiled-coil region" evidence="6">
    <location>
        <begin position="273"/>
        <end position="300"/>
    </location>
</feature>
<dbReference type="HOGENOM" id="CLU_023334_1_0_1"/>
<feature type="domain" description="eRF1/Pelota-like N-terminal" evidence="7">
    <location>
        <begin position="1"/>
        <end position="127"/>
    </location>
</feature>
<dbReference type="Gene3D" id="2.30.30.870">
    <property type="entry name" value="Pelota, domain A"/>
    <property type="match status" value="1"/>
</dbReference>
<evidence type="ECO:0000259" key="7">
    <source>
        <dbReference type="SMART" id="SM01194"/>
    </source>
</evidence>
<evidence type="ECO:0000256" key="3">
    <source>
        <dbReference type="ARBA" id="ARBA00009504"/>
    </source>
</evidence>
<evidence type="ECO:0000313" key="9">
    <source>
        <dbReference type="Proteomes" id="UP000014978"/>
    </source>
</evidence>
<keyword evidence="6" id="KW-0175">Coiled coil</keyword>
<dbReference type="GO" id="GO:0070966">
    <property type="term" value="P:nuclear-transcribed mRNA catabolic process, no-go decay"/>
    <property type="evidence" value="ECO:0007669"/>
    <property type="project" value="InterPro"/>
</dbReference>
<dbReference type="InterPro" id="IPR029064">
    <property type="entry name" value="Ribosomal_eL30-like_sf"/>
</dbReference>
<keyword evidence="4" id="KW-0963">Cytoplasm</keyword>
<dbReference type="InParanoid" id="S7WEG5"/>
<dbReference type="GO" id="GO:0032790">
    <property type="term" value="P:ribosome disassembly"/>
    <property type="evidence" value="ECO:0007669"/>
    <property type="project" value="TreeGrafter"/>
</dbReference>
<accession>S7WEG5</accession>
<dbReference type="GO" id="GO:0070481">
    <property type="term" value="P:nuclear-transcribed mRNA catabolic process, non-stop decay"/>
    <property type="evidence" value="ECO:0007669"/>
    <property type="project" value="InterPro"/>
</dbReference>
<dbReference type="OrthoDB" id="10249111at2759"/>
<gene>
    <name evidence="8" type="ORF">SLOPH_2258</name>
</gene>
<protein>
    <submittedName>
        <fullName evidence="8">Putative pelota protein</fullName>
    </submittedName>
</protein>
<dbReference type="EMBL" id="ATCN01000001">
    <property type="protein sequence ID" value="EPR80147.1"/>
    <property type="molecule type" value="Genomic_DNA"/>
</dbReference>
<dbReference type="InterPro" id="IPR038069">
    <property type="entry name" value="Pelota/DOM34_N"/>
</dbReference>
<comment type="similarity">
    <text evidence="3">Belongs to the eukaryotic release factor 1 family. Pelota subfamily.</text>
</comment>
<evidence type="ECO:0000256" key="1">
    <source>
        <dbReference type="ARBA" id="ARBA00001968"/>
    </source>
</evidence>
<sequence length="327" mass="38395">MKIIKENIDMKHKCCKLEYIPEHSEDICRLYDIIEYGDIIRSFTYRKVAVTAKDQKKIRLLLEMKVEKVDVDLEASVLFIGGITNVENEYVKIGSHHTFKIGVGDRLCIMKSKINDISMKFIRGVKESLCEILFLMENKNEVEIIVFNNNFYKTLKRVKVREIEKEIKNINISDIKLLVLINFKKDINTTYKYINVKIPSEIRNNTNIIEFCLKDKKISKQIENTQFYKNFKNMENFIKQQHSNENMVSIGIKEVKESMEYAAIKILIFSSNLIKTIEQKKEIEKMVKELKNQKAEVSIIPHTHPLGMKLEDFGGMVAVLKFQHRFN</sequence>
<dbReference type="Proteomes" id="UP000014978">
    <property type="component" value="Unassembled WGS sequence"/>
</dbReference>
<comment type="caution">
    <text evidence="8">The sequence shown here is derived from an EMBL/GenBank/DDBJ whole genome shotgun (WGS) entry which is preliminary data.</text>
</comment>
<dbReference type="AlphaFoldDB" id="S7WEG5"/>
<dbReference type="Pfam" id="PF26356">
    <property type="entry name" value="Pelota_N"/>
    <property type="match status" value="1"/>
</dbReference>
<evidence type="ECO:0000256" key="4">
    <source>
        <dbReference type="ARBA" id="ARBA00022490"/>
    </source>
</evidence>
<dbReference type="Pfam" id="PF03465">
    <property type="entry name" value="eRF1_3"/>
    <property type="match status" value="1"/>
</dbReference>
<dbReference type="SUPFAM" id="SSF159065">
    <property type="entry name" value="Dom34/Pelota N-terminal domain-like"/>
    <property type="match status" value="1"/>
</dbReference>
<dbReference type="GO" id="GO:0070651">
    <property type="term" value="P:nonfunctional rRNA decay"/>
    <property type="evidence" value="ECO:0007669"/>
    <property type="project" value="TreeGrafter"/>
</dbReference>